<evidence type="ECO:0000313" key="11">
    <source>
        <dbReference type="EMBL" id="CAK0800265.1"/>
    </source>
</evidence>
<evidence type="ECO:0000256" key="6">
    <source>
        <dbReference type="ARBA" id="ARBA00022989"/>
    </source>
</evidence>
<dbReference type="InterPro" id="IPR023395">
    <property type="entry name" value="MCP_dom_sf"/>
</dbReference>
<feature type="region of interest" description="Disordered" evidence="10">
    <location>
        <begin position="1"/>
        <end position="69"/>
    </location>
</feature>
<evidence type="ECO:0008006" key="13">
    <source>
        <dbReference type="Google" id="ProtNLM"/>
    </source>
</evidence>
<comment type="similarity">
    <text evidence="2">Belongs to the mitochondrial carrier (TC 2.A.29) family.</text>
</comment>
<name>A0ABN9Q3H2_9DINO</name>
<evidence type="ECO:0000256" key="3">
    <source>
        <dbReference type="ARBA" id="ARBA00022448"/>
    </source>
</evidence>
<keyword evidence="7" id="KW-0496">Mitochondrion</keyword>
<feature type="repeat" description="Solcar" evidence="9">
    <location>
        <begin position="214"/>
        <end position="311"/>
    </location>
</feature>
<keyword evidence="5" id="KW-0677">Repeat</keyword>
<evidence type="ECO:0000313" key="12">
    <source>
        <dbReference type="Proteomes" id="UP001189429"/>
    </source>
</evidence>
<evidence type="ECO:0000256" key="1">
    <source>
        <dbReference type="ARBA" id="ARBA00004225"/>
    </source>
</evidence>
<evidence type="ECO:0000256" key="7">
    <source>
        <dbReference type="ARBA" id="ARBA00023128"/>
    </source>
</evidence>
<protein>
    <recommendedName>
        <fullName evidence="13">Mitochondrial carrier protein</fullName>
    </recommendedName>
</protein>
<dbReference type="SUPFAM" id="SSF103506">
    <property type="entry name" value="Mitochondrial carrier"/>
    <property type="match status" value="1"/>
</dbReference>
<feature type="compositionally biased region" description="Polar residues" evidence="10">
    <location>
        <begin position="57"/>
        <end position="67"/>
    </location>
</feature>
<keyword evidence="3" id="KW-0813">Transport</keyword>
<comment type="caution">
    <text evidence="11">The sequence shown here is derived from an EMBL/GenBank/DDBJ whole genome shotgun (WGS) entry which is preliminary data.</text>
</comment>
<accession>A0ABN9Q3H2</accession>
<feature type="compositionally biased region" description="Low complexity" evidence="10">
    <location>
        <begin position="33"/>
        <end position="48"/>
    </location>
</feature>
<dbReference type="PANTHER" id="PTHR45624">
    <property type="entry name" value="MITOCHONDRIAL BASIC AMINO ACIDS TRANSPORTER-RELATED"/>
    <property type="match status" value="1"/>
</dbReference>
<evidence type="ECO:0000256" key="2">
    <source>
        <dbReference type="ARBA" id="ARBA00006375"/>
    </source>
</evidence>
<dbReference type="Gene3D" id="1.50.40.10">
    <property type="entry name" value="Mitochondrial carrier domain"/>
    <property type="match status" value="1"/>
</dbReference>
<gene>
    <name evidence="11" type="ORF">PCOR1329_LOCUS8455</name>
</gene>
<feature type="compositionally biased region" description="Basic residues" evidence="10">
    <location>
        <begin position="7"/>
        <end position="18"/>
    </location>
</feature>
<evidence type="ECO:0000256" key="8">
    <source>
        <dbReference type="ARBA" id="ARBA00023136"/>
    </source>
</evidence>
<comment type="subcellular location">
    <subcellularLocation>
        <location evidence="1">Mitochondrion membrane</location>
        <topology evidence="1">Multi-pass membrane protein</topology>
    </subcellularLocation>
</comment>
<evidence type="ECO:0000256" key="5">
    <source>
        <dbReference type="ARBA" id="ARBA00022737"/>
    </source>
</evidence>
<evidence type="ECO:0000256" key="10">
    <source>
        <dbReference type="SAM" id="MobiDB-lite"/>
    </source>
</evidence>
<evidence type="ECO:0000256" key="4">
    <source>
        <dbReference type="ARBA" id="ARBA00022692"/>
    </source>
</evidence>
<proteinExistence type="inferred from homology"/>
<sequence length="422" mass="43429">MAPACRGRARWAGRRARRPWPVGAPRQAKVAGALAAARRTAPRLATPRHSLAEGTAADSTGGSSCSTRDLDEQGSGASLWAAAVRACASLAQPLALAATVAAGKAKLGAALAAKKGTLLAAKKAAATLKALMQNPARLFKRRVFSPFEVLRGHSAGGPLGALRHELATGRGARGLSWDLLAPWATNCAVAVCMFHTYGTVSSALRRLGGRWEEASVAREAAAGAAAGAVQGALSTPLYNAKLRAPGAPLAAPGGAHAGTDPSGRPRSFAAAVAALRPGGVRGAFRNLPYVVGQEMFSMSAFFASNEWLKTRATSATRAHIDPSGKKDMIAWAAAASAAGVVLAAVSTPLENVLVWHVARRTQESPAGVAAHFLHGAGTRTRWRVLVSGLARKLPMAPVAGLPLLAYQVMLHSGLSPVLHEPD</sequence>
<dbReference type="PANTHER" id="PTHR45624:SF10">
    <property type="entry name" value="SLC (SOLUTE CARRIER) HOMOLOG"/>
    <property type="match status" value="1"/>
</dbReference>
<keyword evidence="8 9" id="KW-0472">Membrane</keyword>
<dbReference type="InterPro" id="IPR050567">
    <property type="entry name" value="Mitochondrial_Carrier"/>
</dbReference>
<evidence type="ECO:0000256" key="9">
    <source>
        <dbReference type="PROSITE-ProRule" id="PRU00282"/>
    </source>
</evidence>
<reference evidence="11" key="1">
    <citation type="submission" date="2023-10" db="EMBL/GenBank/DDBJ databases">
        <authorList>
            <person name="Chen Y."/>
            <person name="Shah S."/>
            <person name="Dougan E. K."/>
            <person name="Thang M."/>
            <person name="Chan C."/>
        </authorList>
    </citation>
    <scope>NUCLEOTIDE SEQUENCE [LARGE SCALE GENOMIC DNA]</scope>
</reference>
<dbReference type="Proteomes" id="UP001189429">
    <property type="component" value="Unassembled WGS sequence"/>
</dbReference>
<dbReference type="EMBL" id="CAUYUJ010002325">
    <property type="protein sequence ID" value="CAK0800265.1"/>
    <property type="molecule type" value="Genomic_DNA"/>
</dbReference>
<dbReference type="PROSITE" id="PS50920">
    <property type="entry name" value="SOLCAR"/>
    <property type="match status" value="1"/>
</dbReference>
<keyword evidence="12" id="KW-1185">Reference proteome</keyword>
<dbReference type="InterPro" id="IPR018108">
    <property type="entry name" value="MCP_transmembrane"/>
</dbReference>
<keyword evidence="4 9" id="KW-0812">Transmembrane</keyword>
<keyword evidence="6" id="KW-1133">Transmembrane helix</keyword>
<organism evidence="11 12">
    <name type="scientific">Prorocentrum cordatum</name>
    <dbReference type="NCBI Taxonomy" id="2364126"/>
    <lineage>
        <taxon>Eukaryota</taxon>
        <taxon>Sar</taxon>
        <taxon>Alveolata</taxon>
        <taxon>Dinophyceae</taxon>
        <taxon>Prorocentrales</taxon>
        <taxon>Prorocentraceae</taxon>
        <taxon>Prorocentrum</taxon>
    </lineage>
</organism>